<evidence type="ECO:0000313" key="4">
    <source>
        <dbReference type="Proteomes" id="UP000278351"/>
    </source>
</evidence>
<evidence type="ECO:0000259" key="2">
    <source>
        <dbReference type="Pfam" id="PF06580"/>
    </source>
</evidence>
<feature type="transmembrane region" description="Helical" evidence="1">
    <location>
        <begin position="233"/>
        <end position="256"/>
    </location>
</feature>
<dbReference type="GO" id="GO:0000155">
    <property type="term" value="F:phosphorelay sensor kinase activity"/>
    <property type="evidence" value="ECO:0007669"/>
    <property type="project" value="InterPro"/>
</dbReference>
<dbReference type="AlphaFoldDB" id="A0A3N4PZ28"/>
<keyword evidence="4" id="KW-1185">Reference proteome</keyword>
<feature type="transmembrane region" description="Helical" evidence="1">
    <location>
        <begin position="262"/>
        <end position="284"/>
    </location>
</feature>
<reference evidence="3 4" key="1">
    <citation type="submission" date="2018-11" db="EMBL/GenBank/DDBJ databases">
        <title>Chitinophaga lutea sp.nov., isolate from arsenic contaminated soil.</title>
        <authorList>
            <person name="Zong Y."/>
        </authorList>
    </citation>
    <scope>NUCLEOTIDE SEQUENCE [LARGE SCALE GENOMIC DNA]</scope>
    <source>
        <strain evidence="3 4">ZY74</strain>
    </source>
</reference>
<feature type="transmembrane region" description="Helical" evidence="1">
    <location>
        <begin position="172"/>
        <end position="189"/>
    </location>
</feature>
<keyword evidence="3" id="KW-0418">Kinase</keyword>
<feature type="transmembrane region" description="Helical" evidence="1">
    <location>
        <begin position="90"/>
        <end position="112"/>
    </location>
</feature>
<dbReference type="InterPro" id="IPR050640">
    <property type="entry name" value="Bact_2-comp_sensor_kinase"/>
</dbReference>
<dbReference type="InterPro" id="IPR036890">
    <property type="entry name" value="HATPase_C_sf"/>
</dbReference>
<dbReference type="OrthoDB" id="9792992at2"/>
<feature type="transmembrane region" description="Helical" evidence="1">
    <location>
        <begin position="53"/>
        <end position="78"/>
    </location>
</feature>
<dbReference type="SUPFAM" id="SSF55874">
    <property type="entry name" value="ATPase domain of HSP90 chaperone/DNA topoisomerase II/histidine kinase"/>
    <property type="match status" value="1"/>
</dbReference>
<sequence length="500" mass="58353">MNMIRKAELWLATGLYLLVIFAVLYPSAYYYDMPGMFDVERRFLNHNMEFDFFVHYLMPKLIISTVIYGSFVLVNHLIMPKLMERGKYTYGILLLVATALVFFAFTTVAYSYRYGYMLGYKRIPDFHDWCAGRAVFFTFITAALYAGYYGLKYMYFRYLHATFMERQIWRKVTVEMMLMLAGWVVWMVVLAQDNRHAAFRAVFWTGLGYLGLYIILYYFVFPPFHRKEQRWPILWRNLLLLMAAFTGASVMMIGLTTRIHNMGVVMSLNICGAVLFILPLAFILSKVRMKEKNEVLNLEKALGRSSANLDFLRSQINPHFLFNALNTLYGTALQENAPRTSEGVQKLGDMMRFMLHENHQEKIELTKEVAYLQNYISLQKLRTQSSPDIKIEVNIREEDCEHMIAPMLLIPFVENAFKHGISLRSKSWIVVSLGCTERYIYFDAYNSVHPKPENDPEKASLGIGLNNVRHRLALLYPGKHELSIRETNTEFFVHLTIDTQ</sequence>
<feature type="transmembrane region" description="Helical" evidence="1">
    <location>
        <begin position="201"/>
        <end position="221"/>
    </location>
</feature>
<feature type="transmembrane region" description="Helical" evidence="1">
    <location>
        <begin position="9"/>
        <end position="31"/>
    </location>
</feature>
<organism evidence="3 4">
    <name type="scientific">Chitinophaga lutea</name>
    <dbReference type="NCBI Taxonomy" id="2488634"/>
    <lineage>
        <taxon>Bacteria</taxon>
        <taxon>Pseudomonadati</taxon>
        <taxon>Bacteroidota</taxon>
        <taxon>Chitinophagia</taxon>
        <taxon>Chitinophagales</taxon>
        <taxon>Chitinophagaceae</taxon>
        <taxon>Chitinophaga</taxon>
    </lineage>
</organism>
<accession>A0A3N4PZ28</accession>
<comment type="caution">
    <text evidence="3">The sequence shown here is derived from an EMBL/GenBank/DDBJ whole genome shotgun (WGS) entry which is preliminary data.</text>
</comment>
<keyword evidence="1" id="KW-0472">Membrane</keyword>
<keyword evidence="3" id="KW-0808">Transferase</keyword>
<keyword evidence="1" id="KW-1133">Transmembrane helix</keyword>
<evidence type="ECO:0000313" key="3">
    <source>
        <dbReference type="EMBL" id="RPE12149.1"/>
    </source>
</evidence>
<dbReference type="PANTHER" id="PTHR34220">
    <property type="entry name" value="SENSOR HISTIDINE KINASE YPDA"/>
    <property type="match status" value="1"/>
</dbReference>
<dbReference type="InterPro" id="IPR010559">
    <property type="entry name" value="Sig_transdc_His_kin_internal"/>
</dbReference>
<gene>
    <name evidence="3" type="ORF">EGT74_00905</name>
</gene>
<dbReference type="EMBL" id="RPDH01000001">
    <property type="protein sequence ID" value="RPE12149.1"/>
    <property type="molecule type" value="Genomic_DNA"/>
</dbReference>
<dbReference type="GO" id="GO:0016020">
    <property type="term" value="C:membrane"/>
    <property type="evidence" value="ECO:0007669"/>
    <property type="project" value="InterPro"/>
</dbReference>
<dbReference type="RefSeq" id="WP_123844584.1">
    <property type="nucleotide sequence ID" value="NZ_RPDH01000001.1"/>
</dbReference>
<feature type="transmembrane region" description="Helical" evidence="1">
    <location>
        <begin position="132"/>
        <end position="151"/>
    </location>
</feature>
<name>A0A3N4PZ28_9BACT</name>
<proteinExistence type="predicted"/>
<protein>
    <submittedName>
        <fullName evidence="3">Sensor histidine kinase</fullName>
    </submittedName>
</protein>
<dbReference type="Pfam" id="PF06580">
    <property type="entry name" value="His_kinase"/>
    <property type="match status" value="1"/>
</dbReference>
<dbReference type="PANTHER" id="PTHR34220:SF7">
    <property type="entry name" value="SENSOR HISTIDINE KINASE YPDA"/>
    <property type="match status" value="1"/>
</dbReference>
<keyword evidence="1" id="KW-0812">Transmembrane</keyword>
<evidence type="ECO:0000256" key="1">
    <source>
        <dbReference type="SAM" id="Phobius"/>
    </source>
</evidence>
<feature type="domain" description="Signal transduction histidine kinase internal region" evidence="2">
    <location>
        <begin position="307"/>
        <end position="384"/>
    </location>
</feature>
<dbReference type="Proteomes" id="UP000278351">
    <property type="component" value="Unassembled WGS sequence"/>
</dbReference>